<gene>
    <name evidence="2" type="ORF">C7999DRAFT_13924</name>
</gene>
<feature type="domain" description="Clr5" evidence="1">
    <location>
        <begin position="17"/>
        <end position="68"/>
    </location>
</feature>
<organism evidence="2 3">
    <name type="scientific">Corynascus novoguineensis</name>
    <dbReference type="NCBI Taxonomy" id="1126955"/>
    <lineage>
        <taxon>Eukaryota</taxon>
        <taxon>Fungi</taxon>
        <taxon>Dikarya</taxon>
        <taxon>Ascomycota</taxon>
        <taxon>Pezizomycotina</taxon>
        <taxon>Sordariomycetes</taxon>
        <taxon>Sordariomycetidae</taxon>
        <taxon>Sordariales</taxon>
        <taxon>Chaetomiaceae</taxon>
        <taxon>Corynascus</taxon>
    </lineage>
</organism>
<name>A0AAN7CTJ0_9PEZI</name>
<keyword evidence="3" id="KW-1185">Reference proteome</keyword>
<reference evidence="2" key="2">
    <citation type="submission" date="2023-05" db="EMBL/GenBank/DDBJ databases">
        <authorList>
            <consortium name="Lawrence Berkeley National Laboratory"/>
            <person name="Steindorff A."/>
            <person name="Hensen N."/>
            <person name="Bonometti L."/>
            <person name="Westerberg I."/>
            <person name="Brannstrom I.O."/>
            <person name="Guillou S."/>
            <person name="Cros-Aarteil S."/>
            <person name="Calhoun S."/>
            <person name="Haridas S."/>
            <person name="Kuo A."/>
            <person name="Mondo S."/>
            <person name="Pangilinan J."/>
            <person name="Riley R."/>
            <person name="Labutti K."/>
            <person name="Andreopoulos B."/>
            <person name="Lipzen A."/>
            <person name="Chen C."/>
            <person name="Yanf M."/>
            <person name="Daum C."/>
            <person name="Ng V."/>
            <person name="Clum A."/>
            <person name="Ohm R."/>
            <person name="Martin F."/>
            <person name="Silar P."/>
            <person name="Natvig D."/>
            <person name="Lalanne C."/>
            <person name="Gautier V."/>
            <person name="Ament-Velasquez S.L."/>
            <person name="Kruys A."/>
            <person name="Hutchinson M.I."/>
            <person name="Powell A.J."/>
            <person name="Barry K."/>
            <person name="Miller A.N."/>
            <person name="Grigoriev I.V."/>
            <person name="Debuchy R."/>
            <person name="Gladieux P."/>
            <person name="Thoren M.H."/>
            <person name="Johannesson H."/>
        </authorList>
    </citation>
    <scope>NUCLEOTIDE SEQUENCE</scope>
    <source>
        <strain evidence="2">CBS 359.72</strain>
    </source>
</reference>
<reference evidence="2" key="1">
    <citation type="journal article" date="2023" name="Mol. Phylogenet. Evol.">
        <title>Genome-scale phylogeny and comparative genomics of the fungal order Sordariales.</title>
        <authorList>
            <person name="Hensen N."/>
            <person name="Bonometti L."/>
            <person name="Westerberg I."/>
            <person name="Brannstrom I.O."/>
            <person name="Guillou S."/>
            <person name="Cros-Aarteil S."/>
            <person name="Calhoun S."/>
            <person name="Haridas S."/>
            <person name="Kuo A."/>
            <person name="Mondo S."/>
            <person name="Pangilinan J."/>
            <person name="Riley R."/>
            <person name="LaButti K."/>
            <person name="Andreopoulos B."/>
            <person name="Lipzen A."/>
            <person name="Chen C."/>
            <person name="Yan M."/>
            <person name="Daum C."/>
            <person name="Ng V."/>
            <person name="Clum A."/>
            <person name="Steindorff A."/>
            <person name="Ohm R.A."/>
            <person name="Martin F."/>
            <person name="Silar P."/>
            <person name="Natvig D.O."/>
            <person name="Lalanne C."/>
            <person name="Gautier V."/>
            <person name="Ament-Velasquez S.L."/>
            <person name="Kruys A."/>
            <person name="Hutchinson M.I."/>
            <person name="Powell A.J."/>
            <person name="Barry K."/>
            <person name="Miller A.N."/>
            <person name="Grigoriev I.V."/>
            <person name="Debuchy R."/>
            <person name="Gladieux P."/>
            <person name="Hiltunen Thoren M."/>
            <person name="Johannesson H."/>
        </authorList>
    </citation>
    <scope>NUCLEOTIDE SEQUENCE</scope>
    <source>
        <strain evidence="2">CBS 359.72</strain>
    </source>
</reference>
<sequence length="490" mass="55774">MREFRHGIRERTPRISNEEWERWKQVIVDKYQSSTIEEVKDYMESEHNFSATGRQFGHRLRDVWKVRKYGRNHSGPNSWSNPGTNSRQEPPRVDAEILVVRLVPILGFAELNGDGVWPQKSQLALSRDTYSLLADVLAYLGDSHTASRIVMAQWDVDIENGSTTPKTYTGAWLSSAQSAMNLRVARVKARASNKLLNPARRSWERWLVDFFYAHTYGREAHEEELDGQIQLERIFNEIIYQDDQGRDVLHNLTRRMPGPGFDTLVYVLLRSSLVWYNSGHSPEEKFEIDCILNQFVDQQLLGAGITCLLMCVQWCIQKLETDQNVPPEVNSLGTEFAPSRATNIVTIFCTLWRHLQQDCCRGPAPEWAHDAEPQLGILYPQLLGIIVNMMVAVDISWSETRNRAVVPEKVLESALAGARALRSLGDDGTALRDHFLRQACVCSWRLMEGVSAEERGFELYDVAVDAAAMEPYREYLARSLGIGGLPPLPL</sequence>
<dbReference type="AlphaFoldDB" id="A0AAN7CTJ0"/>
<protein>
    <recommendedName>
        <fullName evidence="1">Clr5 domain-containing protein</fullName>
    </recommendedName>
</protein>
<dbReference type="Proteomes" id="UP001303647">
    <property type="component" value="Unassembled WGS sequence"/>
</dbReference>
<evidence type="ECO:0000313" key="3">
    <source>
        <dbReference type="Proteomes" id="UP001303647"/>
    </source>
</evidence>
<dbReference type="InterPro" id="IPR025676">
    <property type="entry name" value="Clr5_dom"/>
</dbReference>
<evidence type="ECO:0000313" key="2">
    <source>
        <dbReference type="EMBL" id="KAK4248128.1"/>
    </source>
</evidence>
<dbReference type="EMBL" id="MU857642">
    <property type="protein sequence ID" value="KAK4248128.1"/>
    <property type="molecule type" value="Genomic_DNA"/>
</dbReference>
<accession>A0AAN7CTJ0</accession>
<evidence type="ECO:0000259" key="1">
    <source>
        <dbReference type="Pfam" id="PF14420"/>
    </source>
</evidence>
<comment type="caution">
    <text evidence="2">The sequence shown here is derived from an EMBL/GenBank/DDBJ whole genome shotgun (WGS) entry which is preliminary data.</text>
</comment>
<dbReference type="Pfam" id="PF14420">
    <property type="entry name" value="Clr5"/>
    <property type="match status" value="1"/>
</dbReference>
<proteinExistence type="predicted"/>